<feature type="domain" description="Neurotransmitter-gated ion-channel ligand-binding" evidence="21">
    <location>
        <begin position="31"/>
        <end position="221"/>
    </location>
</feature>
<proteinExistence type="inferred from homology"/>
<dbReference type="FunFam" id="1.20.58.390:FF:000120">
    <property type="entry name" value="5-hydroxytryptamine receptor 3A"/>
    <property type="match status" value="1"/>
</dbReference>
<evidence type="ECO:0000256" key="3">
    <source>
        <dbReference type="ARBA" id="ARBA00022692"/>
    </source>
</evidence>
<keyword evidence="5 20" id="KW-1133">Transmembrane helix</keyword>
<keyword evidence="1 20" id="KW-0813">Transport</keyword>
<keyword evidence="2" id="KW-1003">Cell membrane</keyword>
<evidence type="ECO:0000256" key="14">
    <source>
        <dbReference type="ARBA" id="ARBA00023303"/>
    </source>
</evidence>
<evidence type="ECO:0000256" key="13">
    <source>
        <dbReference type="ARBA" id="ARBA00023286"/>
    </source>
</evidence>
<evidence type="ECO:0000256" key="17">
    <source>
        <dbReference type="ARBA" id="ARBA00036239"/>
    </source>
</evidence>
<dbReference type="GO" id="GO:0004888">
    <property type="term" value="F:transmembrane signaling receptor activity"/>
    <property type="evidence" value="ECO:0007669"/>
    <property type="project" value="InterPro"/>
</dbReference>
<accession>A0A3Q2SS82</accession>
<dbReference type="FunFam" id="2.70.170.10:FF:000017">
    <property type="entry name" value="5-hydroxytryptamine receptor 3A"/>
    <property type="match status" value="1"/>
</dbReference>
<keyword evidence="13" id="KW-1071">Ligand-gated ion channel</keyword>
<feature type="transmembrane region" description="Helical" evidence="20">
    <location>
        <begin position="283"/>
        <end position="308"/>
    </location>
</feature>
<dbReference type="Ensembl" id="ENSFHET00000012359.1">
    <property type="protein sequence ID" value="ENSFHEP00000002358.1"/>
    <property type="gene ID" value="ENSFHEG00000003158.1"/>
</dbReference>
<comment type="function">
    <text evidence="19">Forms serotonin (5-hydroxytryptamine/5-HT3)-activated cation-selective channel complexes, which when activated cause fast, depolarizing responses in neurons.</text>
</comment>
<evidence type="ECO:0000313" key="23">
    <source>
        <dbReference type="Ensembl" id="ENSFHEP00000002358.1"/>
    </source>
</evidence>
<dbReference type="PANTHER" id="PTHR18945">
    <property type="entry name" value="NEUROTRANSMITTER GATED ION CHANNEL"/>
    <property type="match status" value="1"/>
</dbReference>
<organism evidence="23 24">
    <name type="scientific">Fundulus heteroclitus</name>
    <name type="common">Killifish</name>
    <name type="synonym">Mummichog</name>
    <dbReference type="NCBI Taxonomy" id="8078"/>
    <lineage>
        <taxon>Eukaryota</taxon>
        <taxon>Metazoa</taxon>
        <taxon>Chordata</taxon>
        <taxon>Craniata</taxon>
        <taxon>Vertebrata</taxon>
        <taxon>Euteleostomi</taxon>
        <taxon>Actinopterygii</taxon>
        <taxon>Neopterygii</taxon>
        <taxon>Teleostei</taxon>
        <taxon>Neoteleostei</taxon>
        <taxon>Acanthomorphata</taxon>
        <taxon>Ovalentaria</taxon>
        <taxon>Atherinomorphae</taxon>
        <taxon>Cyprinodontiformes</taxon>
        <taxon>Fundulidae</taxon>
        <taxon>Fundulus</taxon>
    </lineage>
</organism>
<dbReference type="SUPFAM" id="SSF90112">
    <property type="entry name" value="Neurotransmitter-gated ion-channel transmembrane pore"/>
    <property type="match status" value="1"/>
</dbReference>
<keyword evidence="24" id="KW-1185">Reference proteome</keyword>
<dbReference type="GO" id="GO:0005230">
    <property type="term" value="F:extracellular ligand-gated monoatomic ion channel activity"/>
    <property type="evidence" value="ECO:0007669"/>
    <property type="project" value="InterPro"/>
</dbReference>
<evidence type="ECO:0000259" key="21">
    <source>
        <dbReference type="Pfam" id="PF02931"/>
    </source>
</evidence>
<evidence type="ECO:0000256" key="20">
    <source>
        <dbReference type="RuleBase" id="RU000687"/>
    </source>
</evidence>
<evidence type="ECO:0008006" key="25">
    <source>
        <dbReference type="Google" id="ProtNLM"/>
    </source>
</evidence>
<keyword evidence="7 20" id="KW-0406">Ion transport</keyword>
<sequence length="424" mass="49133">STCHGKLVCKEGQSGPTYESMQAVFDLQPFRPAVNLSNPTIANISFTLYAVLGVNEKAQILTTFLWLRLFWHNEFLVWEPEDCDGVTRISLPAKELWSPDIIVYEVDDDVSQACPYVYVNHTGHIRWDRMLRLVSACNLKIFSFPFDVQNCTFTFGSYMHTRDVRLSPALTFDEMSENSKQYLEASGEWELVDLLGETSILQFGVDEWDIITFWVVIKRRPVLYVVNLLIPSSFLMLIDILSFYLPPHSVDRASFKMTLILGYTVFLLIMNDLLPSTANGTPIIIYFSVCLALMVISLLETVIITNVLHHSSMKYQEVPNWVRVVVLKYIANLICYRWPEDVRPTQKTQEEKPESSHSSELQLICQYLKDLRAHLLSLQKENQLLDQWCHVGYVLDFLLFRIYLFLISCYAMVIITMWCIWISQ</sequence>
<keyword evidence="14 20" id="KW-0407">Ion channel</keyword>
<dbReference type="PROSITE" id="PS00236">
    <property type="entry name" value="NEUROTR_ION_CHANNEL"/>
    <property type="match status" value="1"/>
</dbReference>
<evidence type="ECO:0000256" key="10">
    <source>
        <dbReference type="ARBA" id="ARBA00023170"/>
    </source>
</evidence>
<protein>
    <recommendedName>
        <fullName evidence="25">5-hydroxytryptamine (serotonin) receptor 3A</fullName>
    </recommendedName>
</protein>
<comment type="catalytic activity">
    <reaction evidence="16">
        <text>K(+)(in) = K(+)(out)</text>
        <dbReference type="Rhea" id="RHEA:29463"/>
        <dbReference type="ChEBI" id="CHEBI:29103"/>
    </reaction>
</comment>
<dbReference type="Pfam" id="PF02931">
    <property type="entry name" value="Neur_chan_LBD"/>
    <property type="match status" value="1"/>
</dbReference>
<evidence type="ECO:0000256" key="18">
    <source>
        <dbReference type="ARBA" id="ARBA00036634"/>
    </source>
</evidence>
<dbReference type="Gene3D" id="2.70.170.10">
    <property type="entry name" value="Neurotransmitter-gated ion-channel ligand-binding domain"/>
    <property type="match status" value="1"/>
</dbReference>
<evidence type="ECO:0000256" key="11">
    <source>
        <dbReference type="ARBA" id="ARBA00023180"/>
    </source>
</evidence>
<dbReference type="Gene3D" id="1.20.58.390">
    <property type="entry name" value="Neurotransmitter-gated ion-channel transmembrane domain"/>
    <property type="match status" value="1"/>
</dbReference>
<evidence type="ECO:0000256" key="19">
    <source>
        <dbReference type="ARBA" id="ARBA00037540"/>
    </source>
</evidence>
<evidence type="ECO:0000256" key="15">
    <source>
        <dbReference type="ARBA" id="ARBA00034104"/>
    </source>
</evidence>
<keyword evidence="9" id="KW-1015">Disulfide bond</keyword>
<evidence type="ECO:0000256" key="8">
    <source>
        <dbReference type="ARBA" id="ARBA00023136"/>
    </source>
</evidence>
<evidence type="ECO:0000256" key="12">
    <source>
        <dbReference type="ARBA" id="ARBA00023257"/>
    </source>
</evidence>
<dbReference type="InterPro" id="IPR049944">
    <property type="entry name" value="LGIC_TM_5-HT3"/>
</dbReference>
<keyword evidence="12" id="KW-0628">Postsynaptic cell membrane</keyword>
<feature type="transmembrane region" description="Helical" evidence="20">
    <location>
        <begin position="222"/>
        <end position="245"/>
    </location>
</feature>
<dbReference type="PRINTS" id="PR00252">
    <property type="entry name" value="NRIONCHANNEL"/>
</dbReference>
<comment type="subcellular location">
    <subcellularLocation>
        <location evidence="15">Postsynaptic cell membrane</location>
        <topology evidence="15">Multi-pass membrane protein</topology>
    </subcellularLocation>
</comment>
<feature type="transmembrane region" description="Helical" evidence="20">
    <location>
        <begin position="402"/>
        <end position="422"/>
    </location>
</feature>
<evidence type="ECO:0000313" key="24">
    <source>
        <dbReference type="Proteomes" id="UP000265000"/>
    </source>
</evidence>
<dbReference type="CDD" id="cd19063">
    <property type="entry name" value="LGIC_TM_5-HT3"/>
    <property type="match status" value="1"/>
</dbReference>
<feature type="transmembrane region" description="Helical" evidence="20">
    <location>
        <begin position="257"/>
        <end position="277"/>
    </location>
</feature>
<evidence type="ECO:0000256" key="9">
    <source>
        <dbReference type="ARBA" id="ARBA00023157"/>
    </source>
</evidence>
<keyword evidence="6" id="KW-0770">Synapse</keyword>
<dbReference type="Proteomes" id="UP000265000">
    <property type="component" value="Unplaced"/>
</dbReference>
<keyword evidence="4" id="KW-0732">Signal</keyword>
<dbReference type="InterPro" id="IPR006202">
    <property type="entry name" value="Neur_chan_lig-bd"/>
</dbReference>
<dbReference type="GO" id="GO:0045211">
    <property type="term" value="C:postsynaptic membrane"/>
    <property type="evidence" value="ECO:0007669"/>
    <property type="project" value="UniProtKB-SubCell"/>
</dbReference>
<dbReference type="SUPFAM" id="SSF63712">
    <property type="entry name" value="Nicotinic receptor ligand binding domain-like"/>
    <property type="match status" value="1"/>
</dbReference>
<dbReference type="InterPro" id="IPR006029">
    <property type="entry name" value="Neurotrans-gated_channel_TM"/>
</dbReference>
<evidence type="ECO:0000256" key="4">
    <source>
        <dbReference type="ARBA" id="ARBA00022729"/>
    </source>
</evidence>
<keyword evidence="8 20" id="KW-0472">Membrane</keyword>
<evidence type="ECO:0000256" key="16">
    <source>
        <dbReference type="ARBA" id="ARBA00034430"/>
    </source>
</evidence>
<keyword evidence="3 20" id="KW-0812">Transmembrane</keyword>
<reference evidence="23" key="2">
    <citation type="submission" date="2025-09" db="UniProtKB">
        <authorList>
            <consortium name="Ensembl"/>
        </authorList>
    </citation>
    <scope>IDENTIFICATION</scope>
</reference>
<dbReference type="InterPro" id="IPR038050">
    <property type="entry name" value="Neuro_actylchol_rec"/>
</dbReference>
<dbReference type="GeneTree" id="ENSGT00940000164221"/>
<evidence type="ECO:0000256" key="5">
    <source>
        <dbReference type="ARBA" id="ARBA00022989"/>
    </source>
</evidence>
<dbReference type="InterPro" id="IPR036734">
    <property type="entry name" value="Neur_chan_lig-bd_sf"/>
</dbReference>
<dbReference type="InterPro" id="IPR006201">
    <property type="entry name" value="Neur_channel"/>
</dbReference>
<keyword evidence="11" id="KW-0325">Glycoprotein</keyword>
<comment type="similarity">
    <text evidence="20">Belongs to the ligand-gated ion channel (TC 1.A.9) family.</text>
</comment>
<evidence type="ECO:0000256" key="2">
    <source>
        <dbReference type="ARBA" id="ARBA00022475"/>
    </source>
</evidence>
<dbReference type="Pfam" id="PF02932">
    <property type="entry name" value="Neur_chan_memb"/>
    <property type="match status" value="1"/>
</dbReference>
<comment type="catalytic activity">
    <reaction evidence="18">
        <text>Ca(2+)(in) = Ca(2+)(out)</text>
        <dbReference type="Rhea" id="RHEA:29671"/>
        <dbReference type="ChEBI" id="CHEBI:29108"/>
    </reaction>
</comment>
<evidence type="ECO:0000259" key="22">
    <source>
        <dbReference type="Pfam" id="PF02932"/>
    </source>
</evidence>
<reference evidence="23" key="1">
    <citation type="submission" date="2025-08" db="UniProtKB">
        <authorList>
            <consortium name="Ensembl"/>
        </authorList>
    </citation>
    <scope>IDENTIFICATION</scope>
</reference>
<keyword evidence="10" id="KW-0675">Receptor</keyword>
<evidence type="ECO:0000256" key="7">
    <source>
        <dbReference type="ARBA" id="ARBA00023065"/>
    </source>
</evidence>
<dbReference type="InterPro" id="IPR036719">
    <property type="entry name" value="Neuro-gated_channel_TM_sf"/>
</dbReference>
<dbReference type="AlphaFoldDB" id="A0A3Q2SS82"/>
<dbReference type="InterPro" id="IPR018000">
    <property type="entry name" value="Neurotransmitter_ion_chnl_CS"/>
</dbReference>
<name>A0A3Q2SS82_FUNHE</name>
<dbReference type="STRING" id="8078.ENSFHEP00000002358"/>
<evidence type="ECO:0000256" key="6">
    <source>
        <dbReference type="ARBA" id="ARBA00023018"/>
    </source>
</evidence>
<feature type="domain" description="Neurotransmitter-gated ion-channel transmembrane" evidence="22">
    <location>
        <begin position="228"/>
        <end position="350"/>
    </location>
</feature>
<evidence type="ECO:0000256" key="1">
    <source>
        <dbReference type="ARBA" id="ARBA00022448"/>
    </source>
</evidence>
<comment type="catalytic activity">
    <reaction evidence="17">
        <text>Na(+)(in) = Na(+)(out)</text>
        <dbReference type="Rhea" id="RHEA:34963"/>
        <dbReference type="ChEBI" id="CHEBI:29101"/>
    </reaction>
</comment>